<reference evidence="2" key="1">
    <citation type="submission" date="2023-06" db="EMBL/GenBank/DDBJ databases">
        <title>Identification and characterization of horizontal gene transfer across gut microbiota members of farm animals based on homology search.</title>
        <authorList>
            <person name="Zeman M."/>
            <person name="Kubasova T."/>
            <person name="Jahodarova E."/>
            <person name="Nykrynova M."/>
            <person name="Rychlik I."/>
        </authorList>
    </citation>
    <scope>NUCLEOTIDE SEQUENCE [LARGE SCALE GENOMIC DNA]</scope>
    <source>
        <strain evidence="2">153_Feed</strain>
    </source>
</reference>
<gene>
    <name evidence="1" type="ORF">QUW25_02525</name>
</gene>
<evidence type="ECO:0000313" key="2">
    <source>
        <dbReference type="Proteomes" id="UP001529256"/>
    </source>
</evidence>
<evidence type="ECO:0000313" key="1">
    <source>
        <dbReference type="EMBL" id="MDM8270563.1"/>
    </source>
</evidence>
<proteinExistence type="predicted"/>
<reference evidence="1 2" key="3">
    <citation type="submission" date="2023-06" db="EMBL/GenBank/DDBJ databases">
        <authorList>
            <person name="Zeman M."/>
            <person name="Kubasova T."/>
            <person name="Jahodarova E."/>
            <person name="Nykrynova M."/>
            <person name="Rychlik I."/>
        </authorList>
    </citation>
    <scope>NUCLEOTIDE SEQUENCE [LARGE SCALE GENOMIC DNA]</scope>
    <source>
        <strain evidence="1 2">153_Feed</strain>
    </source>
</reference>
<comment type="caution">
    <text evidence="1">The sequence shown here is derived from an EMBL/GenBank/DDBJ whole genome shotgun (WGS) entry which is preliminary data.</text>
</comment>
<name>A0ABT7V1V9_9ACTN</name>
<reference evidence="1 2" key="2">
    <citation type="submission" date="2023-06" db="EMBL/GenBank/DDBJ databases">
        <title>Identification and characterization of horizontal gene transfer across gut microbiota members of farm animals based on homology search.</title>
        <authorList>
            <person name="Schwarzerova J."/>
            <person name="Nykrynova M."/>
            <person name="Jureckova K."/>
            <person name="Cejkova D."/>
            <person name="Rychlik I."/>
        </authorList>
    </citation>
    <scope>NUCLEOTIDE SEQUENCE [LARGE SCALE GENOMIC DNA]</scope>
    <source>
        <strain evidence="1 2">153_Feed</strain>
    </source>
</reference>
<organism evidence="1 2">
    <name type="scientific">Thermophilibacter provencensis</name>
    <dbReference type="NCBI Taxonomy" id="1852386"/>
    <lineage>
        <taxon>Bacteria</taxon>
        <taxon>Bacillati</taxon>
        <taxon>Actinomycetota</taxon>
        <taxon>Coriobacteriia</taxon>
        <taxon>Coriobacteriales</taxon>
        <taxon>Atopobiaceae</taxon>
        <taxon>Thermophilibacter</taxon>
    </lineage>
</organism>
<keyword evidence="2" id="KW-1185">Reference proteome</keyword>
<protein>
    <submittedName>
        <fullName evidence="1">Uncharacterized protein</fullName>
    </submittedName>
</protein>
<sequence>MTAVDARERVGEIRAELRRAMRLLCRRDVDWDAAAGWLYRAERDCRGLATDCVRQGVEEDESGY</sequence>
<accession>A0ABT7V1V9</accession>
<dbReference type="EMBL" id="JAUDEA010000002">
    <property type="protein sequence ID" value="MDM8270563.1"/>
    <property type="molecule type" value="Genomic_DNA"/>
</dbReference>
<dbReference type="Proteomes" id="UP001529256">
    <property type="component" value="Unassembled WGS sequence"/>
</dbReference>
<dbReference type="RefSeq" id="WP_289510659.1">
    <property type="nucleotide sequence ID" value="NZ_JAUDEA010000002.1"/>
</dbReference>